<keyword evidence="6" id="KW-0547">Nucleotide-binding</keyword>
<proteinExistence type="inferred from homology"/>
<dbReference type="Pfam" id="PF00288">
    <property type="entry name" value="GHMP_kinases_N"/>
    <property type="match status" value="1"/>
</dbReference>
<protein>
    <recommendedName>
        <fullName evidence="3 15">Phosphomevalonate kinase</fullName>
        <ecNumber evidence="3 15">2.7.4.2</ecNumber>
    </recommendedName>
</protein>
<dbReference type="PIRSF" id="PIRSF017288">
    <property type="entry name" value="PMK_GHMP_euk"/>
    <property type="match status" value="1"/>
</dbReference>
<organism evidence="17 18">
    <name type="scientific">Arthrobotrys musiformis</name>
    <dbReference type="NCBI Taxonomy" id="47236"/>
    <lineage>
        <taxon>Eukaryota</taxon>
        <taxon>Fungi</taxon>
        <taxon>Dikarya</taxon>
        <taxon>Ascomycota</taxon>
        <taxon>Pezizomycotina</taxon>
        <taxon>Orbiliomycetes</taxon>
        <taxon>Orbiliales</taxon>
        <taxon>Orbiliaceae</taxon>
        <taxon>Arthrobotrys</taxon>
    </lineage>
</organism>
<evidence type="ECO:0000256" key="4">
    <source>
        <dbReference type="ARBA" id="ARBA00022516"/>
    </source>
</evidence>
<evidence type="ECO:0000256" key="12">
    <source>
        <dbReference type="ARBA" id="ARBA00023166"/>
    </source>
</evidence>
<dbReference type="PANTHER" id="PTHR31814">
    <property type="match status" value="1"/>
</dbReference>
<keyword evidence="4 15" id="KW-0444">Lipid biosynthesis</keyword>
<evidence type="ECO:0000313" key="18">
    <source>
        <dbReference type="Proteomes" id="UP001370758"/>
    </source>
</evidence>
<evidence type="ECO:0000256" key="1">
    <source>
        <dbReference type="ARBA" id="ARBA00005017"/>
    </source>
</evidence>
<keyword evidence="10" id="KW-0756">Sterol biosynthesis</keyword>
<evidence type="ECO:0000256" key="10">
    <source>
        <dbReference type="ARBA" id="ARBA00023011"/>
    </source>
</evidence>
<dbReference type="InterPro" id="IPR016005">
    <property type="entry name" value="Erg8"/>
</dbReference>
<comment type="caution">
    <text evidence="17">The sequence shown here is derived from an EMBL/GenBank/DDBJ whole genome shotgun (WGS) entry which is preliminary data.</text>
</comment>
<dbReference type="Gene3D" id="3.30.230.10">
    <property type="match status" value="1"/>
</dbReference>
<dbReference type="EMBL" id="JAVHJL010000007">
    <property type="protein sequence ID" value="KAK6499750.1"/>
    <property type="molecule type" value="Genomic_DNA"/>
</dbReference>
<dbReference type="EC" id="2.7.4.2" evidence="3 15"/>
<evidence type="ECO:0000256" key="7">
    <source>
        <dbReference type="ARBA" id="ARBA00022777"/>
    </source>
</evidence>
<keyword evidence="12" id="KW-1207">Sterol metabolism</keyword>
<keyword evidence="13 15" id="KW-0753">Steroid metabolism</keyword>
<dbReference type="Gene3D" id="3.30.70.890">
    <property type="entry name" value="GHMP kinase, C-terminal domain"/>
    <property type="match status" value="1"/>
</dbReference>
<dbReference type="SUPFAM" id="SSF55060">
    <property type="entry name" value="GHMP Kinase, C-terminal domain"/>
    <property type="match status" value="1"/>
</dbReference>
<evidence type="ECO:0000256" key="2">
    <source>
        <dbReference type="ARBA" id="ARBA00006495"/>
    </source>
</evidence>
<evidence type="ECO:0000256" key="11">
    <source>
        <dbReference type="ARBA" id="ARBA00023098"/>
    </source>
</evidence>
<dbReference type="InterPro" id="IPR035102">
    <property type="entry name" value="Phosphomevalonate_kinase"/>
</dbReference>
<dbReference type="GO" id="GO:0005524">
    <property type="term" value="F:ATP binding"/>
    <property type="evidence" value="ECO:0007669"/>
    <property type="project" value="UniProtKB-UniRule"/>
</dbReference>
<keyword evidence="7 15" id="KW-0418">Kinase</keyword>
<dbReference type="GO" id="GO:0019287">
    <property type="term" value="P:isopentenyl diphosphate biosynthetic process, mevalonate pathway"/>
    <property type="evidence" value="ECO:0007669"/>
    <property type="project" value="UniProtKB-UniRule"/>
</dbReference>
<dbReference type="AlphaFoldDB" id="A0AAV9W010"/>
<evidence type="ECO:0000313" key="17">
    <source>
        <dbReference type="EMBL" id="KAK6499750.1"/>
    </source>
</evidence>
<dbReference type="InterPro" id="IPR006204">
    <property type="entry name" value="GHMP_kinase_N_dom"/>
</dbReference>
<comment type="pathway">
    <text evidence="1 15">Isoprenoid biosynthesis; isopentenyl diphosphate biosynthesis via mevalonate pathway; isopentenyl diphosphate from (R)-mevalonate: step 2/3.</text>
</comment>
<dbReference type="SUPFAM" id="SSF54211">
    <property type="entry name" value="Ribosomal protein S5 domain 2-like"/>
    <property type="match status" value="1"/>
</dbReference>
<keyword evidence="11 15" id="KW-0443">Lipid metabolism</keyword>
<dbReference type="GO" id="GO:0010142">
    <property type="term" value="P:farnesyl diphosphate biosynthetic process, mevalonate pathway"/>
    <property type="evidence" value="ECO:0007669"/>
    <property type="project" value="TreeGrafter"/>
</dbReference>
<evidence type="ECO:0000256" key="3">
    <source>
        <dbReference type="ARBA" id="ARBA00012958"/>
    </source>
</evidence>
<dbReference type="GO" id="GO:0006696">
    <property type="term" value="P:ergosterol biosynthetic process"/>
    <property type="evidence" value="ECO:0007669"/>
    <property type="project" value="TreeGrafter"/>
</dbReference>
<comment type="catalytic activity">
    <reaction evidence="14">
        <text>(R)-5-phosphomevalonate + ATP = (R)-5-diphosphomevalonate + ADP</text>
        <dbReference type="Rhea" id="RHEA:16341"/>
        <dbReference type="ChEBI" id="CHEBI:30616"/>
        <dbReference type="ChEBI" id="CHEBI:57557"/>
        <dbReference type="ChEBI" id="CHEBI:58146"/>
        <dbReference type="ChEBI" id="CHEBI:456216"/>
        <dbReference type="EC" id="2.7.4.2"/>
    </reaction>
    <physiologicalReaction direction="left-to-right" evidence="14">
        <dbReference type="Rhea" id="RHEA:16342"/>
    </physiologicalReaction>
</comment>
<dbReference type="InterPro" id="IPR020568">
    <property type="entry name" value="Ribosomal_Su5_D2-typ_SF"/>
</dbReference>
<dbReference type="InterPro" id="IPR014721">
    <property type="entry name" value="Ribsml_uS5_D2-typ_fold_subgr"/>
</dbReference>
<gene>
    <name evidence="17" type="primary">ERG8</name>
    <name evidence="17" type="ORF">TWF481_010106</name>
</gene>
<sequence length="420" mass="44515">MTATAASAPGKVLLAGGYTVLDPACRGLVFALSARIHCVATPSEGPPGTITVRSPQFQDAVWVYRVSPPPTDGAAVDVVQTNDGDGNPFVLTTLKYTLTHLALPSPPATTLTILADNPYYSQPPPPIPRFNRLPFPIKSAYKTGLGSSAALVTSLTSCILLHFSPSSSLTTDSHLFHNLAQAAHCAAQGKVGSGFDVAAATYGSCIYRRFPPSLLSLPATTSPTFTTSLSQTISQEWTMEAIPLSLPPKLGLIMGDVQCGSSTPGMVKKVLSWRESADDSLWNSLNDKNESLIAAITSDASFATLSDKITSIRAAIKEVAREAGVEIEPVPQTKLLNAASELDGVIGGVVPGAGGYDAVCFLYEKREGVEDRLRRFLGEWKVENGVVKALELGEEGEGVRVEDVRGYEDVKAYFEGVAEI</sequence>
<keyword evidence="8" id="KW-0067">ATP-binding</keyword>
<dbReference type="GO" id="GO:0004631">
    <property type="term" value="F:phosphomevalonate kinase activity"/>
    <property type="evidence" value="ECO:0007669"/>
    <property type="project" value="UniProtKB-UniRule"/>
</dbReference>
<evidence type="ECO:0000256" key="13">
    <source>
        <dbReference type="ARBA" id="ARBA00023221"/>
    </source>
</evidence>
<accession>A0AAV9W010</accession>
<evidence type="ECO:0000256" key="9">
    <source>
        <dbReference type="ARBA" id="ARBA00022955"/>
    </source>
</evidence>
<reference evidence="17 18" key="1">
    <citation type="submission" date="2023-08" db="EMBL/GenBank/DDBJ databases">
        <authorList>
            <person name="Palmer J.M."/>
        </authorList>
    </citation>
    <scope>NUCLEOTIDE SEQUENCE [LARGE SCALE GENOMIC DNA]</scope>
    <source>
        <strain evidence="17 18">TWF481</strain>
    </source>
</reference>
<dbReference type="Proteomes" id="UP001370758">
    <property type="component" value="Unassembled WGS sequence"/>
</dbReference>
<keyword evidence="18" id="KW-1185">Reference proteome</keyword>
<dbReference type="GO" id="GO:0005777">
    <property type="term" value="C:peroxisome"/>
    <property type="evidence" value="ECO:0007669"/>
    <property type="project" value="TreeGrafter"/>
</dbReference>
<comment type="similarity">
    <text evidence="2 15">Belongs to the GHMP kinase family. Mevalonate kinase subfamily.</text>
</comment>
<dbReference type="PANTHER" id="PTHR31814:SF2">
    <property type="entry name" value="PHOSPHOMEVALONATE KINASE"/>
    <property type="match status" value="1"/>
</dbReference>
<dbReference type="InterPro" id="IPR036554">
    <property type="entry name" value="GHMP_kinase_C_sf"/>
</dbReference>
<evidence type="ECO:0000256" key="6">
    <source>
        <dbReference type="ARBA" id="ARBA00022741"/>
    </source>
</evidence>
<keyword evidence="9 15" id="KW-0752">Steroid biosynthesis</keyword>
<evidence type="ECO:0000256" key="15">
    <source>
        <dbReference type="PIRNR" id="PIRNR017288"/>
    </source>
</evidence>
<name>A0AAV9W010_9PEZI</name>
<evidence type="ECO:0000259" key="16">
    <source>
        <dbReference type="Pfam" id="PF00288"/>
    </source>
</evidence>
<evidence type="ECO:0000256" key="5">
    <source>
        <dbReference type="ARBA" id="ARBA00022679"/>
    </source>
</evidence>
<evidence type="ECO:0000256" key="8">
    <source>
        <dbReference type="ARBA" id="ARBA00022840"/>
    </source>
</evidence>
<evidence type="ECO:0000256" key="14">
    <source>
        <dbReference type="ARBA" id="ARBA00029326"/>
    </source>
</evidence>
<keyword evidence="5 15" id="KW-0808">Transferase</keyword>
<feature type="domain" description="GHMP kinase N-terminal" evidence="16">
    <location>
        <begin position="142"/>
        <end position="203"/>
    </location>
</feature>